<evidence type="ECO:0000256" key="11">
    <source>
        <dbReference type="ARBA" id="ARBA00023012"/>
    </source>
</evidence>
<evidence type="ECO:0000256" key="6">
    <source>
        <dbReference type="ARBA" id="ARBA00022553"/>
    </source>
</evidence>
<dbReference type="InterPro" id="IPR036890">
    <property type="entry name" value="HATPase_C_sf"/>
</dbReference>
<feature type="transmembrane region" description="Helical" evidence="13">
    <location>
        <begin position="160"/>
        <end position="180"/>
    </location>
</feature>
<keyword evidence="6" id="KW-0597">Phosphoprotein</keyword>
<evidence type="ECO:0000256" key="7">
    <source>
        <dbReference type="ARBA" id="ARBA00022679"/>
    </source>
</evidence>
<keyword evidence="7" id="KW-0808">Transferase</keyword>
<dbReference type="CDD" id="cd00082">
    <property type="entry name" value="HisKA"/>
    <property type="match status" value="1"/>
</dbReference>
<evidence type="ECO:0000256" key="8">
    <source>
        <dbReference type="ARBA" id="ARBA00022741"/>
    </source>
</evidence>
<feature type="transmembrane region" description="Helical" evidence="13">
    <location>
        <begin position="12"/>
        <end position="36"/>
    </location>
</feature>
<dbReference type="InterPro" id="IPR003661">
    <property type="entry name" value="HisK_dim/P_dom"/>
</dbReference>
<keyword evidence="11" id="KW-0902">Two-component regulatory system</keyword>
<dbReference type="CDD" id="cd16922">
    <property type="entry name" value="HATPase_EvgS-ArcB-TorS-like"/>
    <property type="match status" value="1"/>
</dbReference>
<dbReference type="SMART" id="SM00388">
    <property type="entry name" value="HisKA"/>
    <property type="match status" value="1"/>
</dbReference>
<dbReference type="RefSeq" id="WP_272447206.1">
    <property type="nucleotide sequence ID" value="NZ_JAMQKC010000020.1"/>
</dbReference>
<gene>
    <name evidence="16" type="ORF">NC799_14730</name>
</gene>
<organism evidence="16 17">
    <name type="scientific">Aquibacillus salsiterrae</name>
    <dbReference type="NCBI Taxonomy" id="2950439"/>
    <lineage>
        <taxon>Bacteria</taxon>
        <taxon>Bacillati</taxon>
        <taxon>Bacillota</taxon>
        <taxon>Bacilli</taxon>
        <taxon>Bacillales</taxon>
        <taxon>Bacillaceae</taxon>
        <taxon>Aquibacillus</taxon>
    </lineage>
</organism>
<dbReference type="SUPFAM" id="SSF55874">
    <property type="entry name" value="ATPase domain of HSP90 chaperone/DNA topoisomerase II/histidine kinase"/>
    <property type="match status" value="1"/>
</dbReference>
<dbReference type="InterPro" id="IPR036097">
    <property type="entry name" value="HisK_dim/P_sf"/>
</dbReference>
<dbReference type="SMART" id="SM00304">
    <property type="entry name" value="HAMP"/>
    <property type="match status" value="1"/>
</dbReference>
<evidence type="ECO:0000259" key="15">
    <source>
        <dbReference type="PROSITE" id="PS50885"/>
    </source>
</evidence>
<dbReference type="PROSITE" id="PS50885">
    <property type="entry name" value="HAMP"/>
    <property type="match status" value="1"/>
</dbReference>
<dbReference type="GO" id="GO:0005886">
    <property type="term" value="C:plasma membrane"/>
    <property type="evidence" value="ECO:0007669"/>
    <property type="project" value="UniProtKB-SubCell"/>
</dbReference>
<dbReference type="CDD" id="cd06225">
    <property type="entry name" value="HAMP"/>
    <property type="match status" value="1"/>
</dbReference>
<keyword evidence="13" id="KW-1133">Transmembrane helix</keyword>
<evidence type="ECO:0000313" key="16">
    <source>
        <dbReference type="EMBL" id="MDC3418143.1"/>
    </source>
</evidence>
<dbReference type="SMART" id="SM00387">
    <property type="entry name" value="HATPase_c"/>
    <property type="match status" value="1"/>
</dbReference>
<dbReference type="FunFam" id="1.10.287.130:FF:000001">
    <property type="entry name" value="Two-component sensor histidine kinase"/>
    <property type="match status" value="1"/>
</dbReference>
<dbReference type="PRINTS" id="PR00344">
    <property type="entry name" value="BCTRLSENSOR"/>
</dbReference>
<dbReference type="InterPro" id="IPR005467">
    <property type="entry name" value="His_kinase_dom"/>
</dbReference>
<dbReference type="Gene3D" id="6.10.340.10">
    <property type="match status" value="1"/>
</dbReference>
<accession>A0A9X3WGC8</accession>
<keyword evidence="9 16" id="KW-0418">Kinase</keyword>
<evidence type="ECO:0000259" key="14">
    <source>
        <dbReference type="PROSITE" id="PS50109"/>
    </source>
</evidence>
<keyword evidence="12 13" id="KW-0472">Membrane</keyword>
<dbReference type="SUPFAM" id="SSF158472">
    <property type="entry name" value="HAMP domain-like"/>
    <property type="match status" value="1"/>
</dbReference>
<dbReference type="AlphaFoldDB" id="A0A9X3WGC8"/>
<dbReference type="PANTHER" id="PTHR43711:SF1">
    <property type="entry name" value="HISTIDINE KINASE 1"/>
    <property type="match status" value="1"/>
</dbReference>
<dbReference type="SUPFAM" id="SSF47384">
    <property type="entry name" value="Homodimeric domain of signal transducing histidine kinase"/>
    <property type="match status" value="1"/>
</dbReference>
<comment type="subcellular location">
    <subcellularLocation>
        <location evidence="3">Cell membrane</location>
        <topology evidence="3">Multi-pass membrane protein</topology>
    </subcellularLocation>
    <subcellularLocation>
        <location evidence="2">Membrane raft</location>
        <topology evidence="2">Multi-pass membrane protein</topology>
    </subcellularLocation>
</comment>
<comment type="catalytic activity">
    <reaction evidence="1">
        <text>ATP + protein L-histidine = ADP + protein N-phospho-L-histidine.</text>
        <dbReference type="EC" id="2.7.13.3"/>
    </reaction>
</comment>
<dbReference type="PROSITE" id="PS50109">
    <property type="entry name" value="HIS_KIN"/>
    <property type="match status" value="1"/>
</dbReference>
<dbReference type="InterPro" id="IPR004358">
    <property type="entry name" value="Sig_transdc_His_kin-like_C"/>
</dbReference>
<evidence type="ECO:0000256" key="1">
    <source>
        <dbReference type="ARBA" id="ARBA00000085"/>
    </source>
</evidence>
<dbReference type="Pfam" id="PF02518">
    <property type="entry name" value="HATPase_c"/>
    <property type="match status" value="1"/>
</dbReference>
<evidence type="ECO:0000256" key="5">
    <source>
        <dbReference type="ARBA" id="ARBA00022475"/>
    </source>
</evidence>
<keyword evidence="13" id="KW-0812">Transmembrane</keyword>
<dbReference type="GO" id="GO:0005524">
    <property type="term" value="F:ATP binding"/>
    <property type="evidence" value="ECO:0007669"/>
    <property type="project" value="UniProtKB-KW"/>
</dbReference>
<dbReference type="Pfam" id="PF00672">
    <property type="entry name" value="HAMP"/>
    <property type="match status" value="1"/>
</dbReference>
<evidence type="ECO:0000256" key="3">
    <source>
        <dbReference type="ARBA" id="ARBA00004651"/>
    </source>
</evidence>
<protein>
    <recommendedName>
        <fullName evidence="4">histidine kinase</fullName>
        <ecNumber evidence="4">2.7.13.3</ecNumber>
    </recommendedName>
</protein>
<feature type="domain" description="HAMP" evidence="15">
    <location>
        <begin position="181"/>
        <end position="233"/>
    </location>
</feature>
<dbReference type="GO" id="GO:0045121">
    <property type="term" value="C:membrane raft"/>
    <property type="evidence" value="ECO:0007669"/>
    <property type="project" value="UniProtKB-SubCell"/>
</dbReference>
<name>A0A9X3WGC8_9BACI</name>
<sequence>MNKIVLKLGGTIMALFLVVLLPLGFVANQIFTNFYYNQVQQEISQLSAKYARNMTSLDDRTFIKMFVNLADLTNKEIIIINQQGEMVANSGVGLPHLSEKEVEQLSNGQSISKRVEDPVTNKNYLASGNPIYQGNKISGVFFVMADIHDIEEPVRKIRDLLILSAVGALFLALGFTFVLAKKMSDPLLEMEQATRKIAKGKLDVRVSIRSNDEIGTLAKAINDLAMETNRYRSNRREFFANISHELRTPISYLQGYAKVLKQGLYQSEKEKNLYLEIIDQESDRLVHLINDLFDLAKMEEGKIDLSLSFIDIGGILESAIVKLKVETVKKGIELEVISNNVLPRIKGDPIRMEQIFTNLLSNAVRYTEQGKITARAFLNKQHVHVHIEDTGMGIPEEEIPYIFERFHRVEKSRSRQLGGTGLGLAIVKNLVELHNGTIAVESRVGQGTTFLLSFPVERGAE</sequence>
<proteinExistence type="predicted"/>
<dbReference type="Pfam" id="PF00512">
    <property type="entry name" value="HisKA"/>
    <property type="match status" value="1"/>
</dbReference>
<dbReference type="GO" id="GO:0000155">
    <property type="term" value="F:phosphorelay sensor kinase activity"/>
    <property type="evidence" value="ECO:0007669"/>
    <property type="project" value="InterPro"/>
</dbReference>
<dbReference type="Gene3D" id="3.30.565.10">
    <property type="entry name" value="Histidine kinase-like ATPase, C-terminal domain"/>
    <property type="match status" value="1"/>
</dbReference>
<evidence type="ECO:0000256" key="2">
    <source>
        <dbReference type="ARBA" id="ARBA00004314"/>
    </source>
</evidence>
<dbReference type="Gene3D" id="1.10.287.130">
    <property type="match status" value="1"/>
</dbReference>
<keyword evidence="8" id="KW-0547">Nucleotide-binding</keyword>
<evidence type="ECO:0000313" key="17">
    <source>
        <dbReference type="Proteomes" id="UP001145069"/>
    </source>
</evidence>
<feature type="domain" description="Histidine kinase" evidence="14">
    <location>
        <begin position="241"/>
        <end position="458"/>
    </location>
</feature>
<dbReference type="PANTHER" id="PTHR43711">
    <property type="entry name" value="TWO-COMPONENT HISTIDINE KINASE"/>
    <property type="match status" value="1"/>
</dbReference>
<evidence type="ECO:0000256" key="13">
    <source>
        <dbReference type="SAM" id="Phobius"/>
    </source>
</evidence>
<evidence type="ECO:0000256" key="4">
    <source>
        <dbReference type="ARBA" id="ARBA00012438"/>
    </source>
</evidence>
<dbReference type="EMBL" id="JAMQKC010000020">
    <property type="protein sequence ID" value="MDC3418143.1"/>
    <property type="molecule type" value="Genomic_DNA"/>
</dbReference>
<keyword evidence="5" id="KW-1003">Cell membrane</keyword>
<evidence type="ECO:0000256" key="12">
    <source>
        <dbReference type="ARBA" id="ARBA00023136"/>
    </source>
</evidence>
<keyword evidence="10" id="KW-0067">ATP-binding</keyword>
<comment type="caution">
    <text evidence="16">The sequence shown here is derived from an EMBL/GenBank/DDBJ whole genome shotgun (WGS) entry which is preliminary data.</text>
</comment>
<evidence type="ECO:0000256" key="9">
    <source>
        <dbReference type="ARBA" id="ARBA00022777"/>
    </source>
</evidence>
<evidence type="ECO:0000256" key="10">
    <source>
        <dbReference type="ARBA" id="ARBA00022840"/>
    </source>
</evidence>
<dbReference type="EC" id="2.7.13.3" evidence="4"/>
<dbReference type="InterPro" id="IPR050736">
    <property type="entry name" value="Sensor_HK_Regulatory"/>
</dbReference>
<dbReference type="FunFam" id="3.30.565.10:FF:000023">
    <property type="entry name" value="PAS domain-containing sensor histidine kinase"/>
    <property type="match status" value="1"/>
</dbReference>
<keyword evidence="17" id="KW-1185">Reference proteome</keyword>
<dbReference type="InterPro" id="IPR003660">
    <property type="entry name" value="HAMP_dom"/>
</dbReference>
<dbReference type="Proteomes" id="UP001145069">
    <property type="component" value="Unassembled WGS sequence"/>
</dbReference>
<dbReference type="InterPro" id="IPR003594">
    <property type="entry name" value="HATPase_dom"/>
</dbReference>
<reference evidence="16" key="1">
    <citation type="submission" date="2022-06" db="EMBL/GenBank/DDBJ databases">
        <title>Aquibacillus sp. a new bacterium isolated from soil saline samples.</title>
        <authorList>
            <person name="Galisteo C."/>
            <person name="De La Haba R."/>
            <person name="Sanchez-Porro C."/>
            <person name="Ventosa A."/>
        </authorList>
    </citation>
    <scope>NUCLEOTIDE SEQUENCE</scope>
    <source>
        <strain evidence="16">3ASR75-54</strain>
    </source>
</reference>